<dbReference type="SUPFAM" id="SSF52266">
    <property type="entry name" value="SGNH hydrolase"/>
    <property type="match status" value="1"/>
</dbReference>
<organism evidence="1 2">
    <name type="scientific">Deinococcus indicus</name>
    <dbReference type="NCBI Taxonomy" id="223556"/>
    <lineage>
        <taxon>Bacteria</taxon>
        <taxon>Thermotogati</taxon>
        <taxon>Deinococcota</taxon>
        <taxon>Deinococci</taxon>
        <taxon>Deinococcales</taxon>
        <taxon>Deinococcaceae</taxon>
        <taxon>Deinococcus</taxon>
    </lineage>
</organism>
<gene>
    <name evidence="1" type="ORF">CBQ26_00535</name>
</gene>
<dbReference type="SMR" id="A0A246BTG7"/>
<dbReference type="CDD" id="cd00229">
    <property type="entry name" value="SGNH_hydrolase"/>
    <property type="match status" value="1"/>
</dbReference>
<evidence type="ECO:0000313" key="2">
    <source>
        <dbReference type="Proteomes" id="UP000197208"/>
    </source>
</evidence>
<sequence length="603" mass="62474">MGVPATITNLATLRGQATFDGPYLGGPVGAGIGSIPFEWDTASSGWKNSNTDGPLELPLARGDVLAAAKPQGWLYIDLTWTDEAGRRQSEQLRFRPAAGEDGTLDLTRDQDPEAYTTTASLQALTADAEQAAAAANTAAGRVNDAILDLSAERQAVADIIADTAQQQEANDARQDVNDTTAAATEARLAPFRGVTYPSGVFIGGVEVIAAWLDSAGRPLVWWDAAGGMHANDLAGITLTLSQALSLAAATITTLSTTGLRVPATPDVLYLNGAQIAAPLVQDQTGRVLLALSTDGALIAPGGVVAPNVGNTLLPGGYTLDSDGRARVNGVRNVPLADVVVDGDSLGTSSLAAEIATATGRTCAGYGIGGQTSTEIAARLGAANVWFTVNGGSLPATVTAAPITLLRGPSLLISRAGLGTPVSRAGWLGGVYGTLSATTTSPSAGIYTVAYTFTRSVAAGGATTMNSNGDLWVPDLTPYRDKLVLISMGRNNYTDPTTVRADVDAVTLQLRGVAGRVYLLSIPNGDYAQEHKTDAPNTMYVNILALNDYLGSRYRLIDWRSALAANTTDDLIPASLRGDQLHPNAAGRQAEAQVIKTRFTQDGV</sequence>
<accession>A0A246BTG7</accession>
<dbReference type="Proteomes" id="UP000197208">
    <property type="component" value="Unassembled WGS sequence"/>
</dbReference>
<keyword evidence="2" id="KW-1185">Reference proteome</keyword>
<dbReference type="AlphaFoldDB" id="A0A246BTG7"/>
<protein>
    <submittedName>
        <fullName evidence="1">Uncharacterized protein</fullName>
    </submittedName>
</protein>
<reference evidence="1 2" key="1">
    <citation type="submission" date="2017-05" db="EMBL/GenBank/DDBJ databases">
        <title>De novo genome assembly of Deniococcus indicus strain DR1.</title>
        <authorList>
            <person name="Chauhan D."/>
            <person name="Yennamalli R.M."/>
            <person name="Priyadarshini R."/>
        </authorList>
    </citation>
    <scope>NUCLEOTIDE SEQUENCE [LARGE SCALE GENOMIC DNA]</scope>
    <source>
        <strain evidence="1 2">DR1</strain>
    </source>
</reference>
<name>A0A246BTG7_9DEIO</name>
<dbReference type="EMBL" id="NHMK01000003">
    <property type="protein sequence ID" value="OWL98979.1"/>
    <property type="molecule type" value="Genomic_DNA"/>
</dbReference>
<proteinExistence type="predicted"/>
<dbReference type="InterPro" id="IPR036514">
    <property type="entry name" value="SGNH_hydro_sf"/>
</dbReference>
<comment type="caution">
    <text evidence="1">The sequence shown here is derived from an EMBL/GenBank/DDBJ whole genome shotgun (WGS) entry which is preliminary data.</text>
</comment>
<dbReference type="Gene3D" id="3.40.50.1110">
    <property type="entry name" value="SGNH hydrolase"/>
    <property type="match status" value="1"/>
</dbReference>
<evidence type="ECO:0000313" key="1">
    <source>
        <dbReference type="EMBL" id="OWL98979.1"/>
    </source>
</evidence>